<organism evidence="1 2">
    <name type="scientific">Cordyceps javanica</name>
    <dbReference type="NCBI Taxonomy" id="43265"/>
    <lineage>
        <taxon>Eukaryota</taxon>
        <taxon>Fungi</taxon>
        <taxon>Dikarya</taxon>
        <taxon>Ascomycota</taxon>
        <taxon>Pezizomycotina</taxon>
        <taxon>Sordariomycetes</taxon>
        <taxon>Hypocreomycetidae</taxon>
        <taxon>Hypocreales</taxon>
        <taxon>Cordycipitaceae</taxon>
        <taxon>Cordyceps</taxon>
    </lineage>
</organism>
<dbReference type="OrthoDB" id="4367324at2759"/>
<protein>
    <submittedName>
        <fullName evidence="1">Uncharacterized protein</fullName>
    </submittedName>
</protein>
<reference evidence="1 2" key="1">
    <citation type="journal article" date="2019" name="Appl. Microbiol. Biotechnol.">
        <title>Genome sequence of Isaria javanica and comparative genome analysis insights into family S53 peptidase evolution in fungal entomopathogens.</title>
        <authorList>
            <person name="Lin R."/>
            <person name="Zhang X."/>
            <person name="Xin B."/>
            <person name="Zou M."/>
            <person name="Gao Y."/>
            <person name="Qin F."/>
            <person name="Hu Q."/>
            <person name="Xie B."/>
            <person name="Cheng X."/>
        </authorList>
    </citation>
    <scope>NUCLEOTIDE SEQUENCE [LARGE SCALE GENOMIC DNA]</scope>
    <source>
        <strain evidence="1 2">IJ1G</strain>
    </source>
</reference>
<name>A0A545UKC5_9HYPO</name>
<comment type="caution">
    <text evidence="1">The sequence shown here is derived from an EMBL/GenBank/DDBJ whole genome shotgun (WGS) entry which is preliminary data.</text>
</comment>
<dbReference type="Proteomes" id="UP000315783">
    <property type="component" value="Unassembled WGS sequence"/>
</dbReference>
<dbReference type="AlphaFoldDB" id="A0A545UKC5"/>
<dbReference type="STRING" id="43265.A0A545UKC5"/>
<keyword evidence="2" id="KW-1185">Reference proteome</keyword>
<sequence length="169" mass="18674">MANIANMTTMTLMDFLQNDPRPFRHYNRGQSDNTTSNPTYQVAGVNTFLPWPQFSLGNIMNQFGGLLNNVRIASDTHPVTPPPHFAAEDCLREVIAMYANRPVRRALDRTFAHIAASPGNPLAGRTEITLGAGSSAALVRGFVPDRAVYDPHVEESINRLLGEIKPSWK</sequence>
<dbReference type="EMBL" id="SPUK01000063">
    <property type="protein sequence ID" value="TQV89915.1"/>
    <property type="molecule type" value="Genomic_DNA"/>
</dbReference>
<proteinExistence type="predicted"/>
<gene>
    <name evidence="1" type="ORF">IF1G_11421</name>
</gene>
<evidence type="ECO:0000313" key="1">
    <source>
        <dbReference type="EMBL" id="TQV89915.1"/>
    </source>
</evidence>
<accession>A0A545UKC5</accession>
<evidence type="ECO:0000313" key="2">
    <source>
        <dbReference type="Proteomes" id="UP000315783"/>
    </source>
</evidence>